<sequence length="237" mass="26509">MFKPCIEMVDIMELVGDFKRPYIEGSAILKAKHIVECGIIKNSESEQQIAALCLQTSNLNGIPHEVRINITKNIDDKVITVSCTCKAGTGKCKHVVAVCMYLNRIPLQNLEDLSCTDMMQQWGKMKNDVKVTYEPQPITNFCHVDKKIKVDVIEVAEDLRKQVLNLLLKGAPESNLAVHRQCRKESVVIEQTATHTICENLRPQITELLLAENVFLLGSKALDAELLSSFGSVNVLF</sequence>
<gene>
    <name evidence="3" type="ORF">RN001_003646</name>
</gene>
<accession>A0AAN7QBV5</accession>
<dbReference type="Proteomes" id="UP001353858">
    <property type="component" value="Unassembled WGS sequence"/>
</dbReference>
<organism evidence="3 4">
    <name type="scientific">Aquatica leii</name>
    <dbReference type="NCBI Taxonomy" id="1421715"/>
    <lineage>
        <taxon>Eukaryota</taxon>
        <taxon>Metazoa</taxon>
        <taxon>Ecdysozoa</taxon>
        <taxon>Arthropoda</taxon>
        <taxon>Hexapoda</taxon>
        <taxon>Insecta</taxon>
        <taxon>Pterygota</taxon>
        <taxon>Neoptera</taxon>
        <taxon>Endopterygota</taxon>
        <taxon>Coleoptera</taxon>
        <taxon>Polyphaga</taxon>
        <taxon>Elateriformia</taxon>
        <taxon>Elateroidea</taxon>
        <taxon>Lampyridae</taxon>
        <taxon>Luciolinae</taxon>
        <taxon>Aquatica</taxon>
    </lineage>
</organism>
<dbReference type="Pfam" id="PF04434">
    <property type="entry name" value="SWIM"/>
    <property type="match status" value="1"/>
</dbReference>
<protein>
    <recommendedName>
        <fullName evidence="2">SWIM-type domain-containing protein</fullName>
    </recommendedName>
</protein>
<keyword evidence="1" id="KW-0862">Zinc</keyword>
<name>A0AAN7QBV5_9COLE</name>
<dbReference type="AlphaFoldDB" id="A0AAN7QBV5"/>
<dbReference type="GO" id="GO:0008270">
    <property type="term" value="F:zinc ion binding"/>
    <property type="evidence" value="ECO:0007669"/>
    <property type="project" value="UniProtKB-KW"/>
</dbReference>
<keyword evidence="1" id="KW-0479">Metal-binding</keyword>
<reference evidence="4" key="1">
    <citation type="submission" date="2023-01" db="EMBL/GenBank/DDBJ databases">
        <title>Key to firefly adult light organ development and bioluminescence: homeobox transcription factors regulate luciferase expression and transportation to peroxisome.</title>
        <authorList>
            <person name="Fu X."/>
        </authorList>
    </citation>
    <scope>NUCLEOTIDE SEQUENCE [LARGE SCALE GENOMIC DNA]</scope>
</reference>
<dbReference type="InterPro" id="IPR007527">
    <property type="entry name" value="Znf_SWIM"/>
</dbReference>
<keyword evidence="1" id="KW-0863">Zinc-finger</keyword>
<evidence type="ECO:0000313" key="4">
    <source>
        <dbReference type="Proteomes" id="UP001353858"/>
    </source>
</evidence>
<dbReference type="PROSITE" id="PS50966">
    <property type="entry name" value="ZF_SWIM"/>
    <property type="match status" value="1"/>
</dbReference>
<evidence type="ECO:0000256" key="1">
    <source>
        <dbReference type="PROSITE-ProRule" id="PRU00325"/>
    </source>
</evidence>
<dbReference type="EMBL" id="JARPUR010000001">
    <property type="protein sequence ID" value="KAK4887375.1"/>
    <property type="molecule type" value="Genomic_DNA"/>
</dbReference>
<comment type="caution">
    <text evidence="3">The sequence shown here is derived from an EMBL/GenBank/DDBJ whole genome shotgun (WGS) entry which is preliminary data.</text>
</comment>
<evidence type="ECO:0000259" key="2">
    <source>
        <dbReference type="PROSITE" id="PS50966"/>
    </source>
</evidence>
<evidence type="ECO:0000313" key="3">
    <source>
        <dbReference type="EMBL" id="KAK4887375.1"/>
    </source>
</evidence>
<feature type="domain" description="SWIM-type" evidence="2">
    <location>
        <begin position="68"/>
        <end position="103"/>
    </location>
</feature>
<keyword evidence="4" id="KW-1185">Reference proteome</keyword>
<proteinExistence type="predicted"/>